<organism evidence="4 5">
    <name type="scientific">Mytilus edulis</name>
    <name type="common">Blue mussel</name>
    <dbReference type="NCBI Taxonomy" id="6550"/>
    <lineage>
        <taxon>Eukaryota</taxon>
        <taxon>Metazoa</taxon>
        <taxon>Spiralia</taxon>
        <taxon>Lophotrochozoa</taxon>
        <taxon>Mollusca</taxon>
        <taxon>Bivalvia</taxon>
        <taxon>Autobranchia</taxon>
        <taxon>Pteriomorphia</taxon>
        <taxon>Mytilida</taxon>
        <taxon>Mytiloidea</taxon>
        <taxon>Mytilidae</taxon>
        <taxon>Mytilinae</taxon>
        <taxon>Mytilus</taxon>
    </lineage>
</organism>
<evidence type="ECO:0000256" key="2">
    <source>
        <dbReference type="SAM" id="MobiDB-lite"/>
    </source>
</evidence>
<dbReference type="OrthoDB" id="10066543at2759"/>
<dbReference type="InterPro" id="IPR001584">
    <property type="entry name" value="Integrase_cat-core"/>
</dbReference>
<reference evidence="4" key="1">
    <citation type="submission" date="2021-03" db="EMBL/GenBank/DDBJ databases">
        <authorList>
            <person name="Bekaert M."/>
        </authorList>
    </citation>
    <scope>NUCLEOTIDE SEQUENCE</scope>
</reference>
<dbReference type="PANTHER" id="PTHR47331">
    <property type="entry name" value="PHD-TYPE DOMAIN-CONTAINING PROTEIN"/>
    <property type="match status" value="1"/>
</dbReference>
<dbReference type="PROSITE" id="PS50994">
    <property type="entry name" value="INTEGRASE"/>
    <property type="match status" value="1"/>
</dbReference>
<dbReference type="PANTHER" id="PTHR47331:SF1">
    <property type="entry name" value="GAG-LIKE PROTEIN"/>
    <property type="match status" value="1"/>
</dbReference>
<evidence type="ECO:0000313" key="4">
    <source>
        <dbReference type="EMBL" id="CAG2237966.1"/>
    </source>
</evidence>
<accession>A0A8S3U2V2</accession>
<feature type="domain" description="Integrase catalytic" evidence="3">
    <location>
        <begin position="708"/>
        <end position="890"/>
    </location>
</feature>
<feature type="coiled-coil region" evidence="1">
    <location>
        <begin position="201"/>
        <end position="241"/>
    </location>
</feature>
<dbReference type="InterPro" id="IPR012337">
    <property type="entry name" value="RNaseH-like_sf"/>
</dbReference>
<comment type="caution">
    <text evidence="4">The sequence shown here is derived from an EMBL/GenBank/DDBJ whole genome shotgun (WGS) entry which is preliminary data.</text>
</comment>
<dbReference type="Pfam" id="PF03564">
    <property type="entry name" value="DUF1759"/>
    <property type="match status" value="1"/>
</dbReference>
<dbReference type="Gene3D" id="3.30.420.10">
    <property type="entry name" value="Ribonuclease H-like superfamily/Ribonuclease H"/>
    <property type="match status" value="1"/>
</dbReference>
<dbReference type="InterPro" id="IPR041588">
    <property type="entry name" value="Integrase_H2C2"/>
</dbReference>
<gene>
    <name evidence="4" type="ORF">MEDL_50404</name>
</gene>
<feature type="region of interest" description="Disordered" evidence="2">
    <location>
        <begin position="874"/>
        <end position="895"/>
    </location>
</feature>
<dbReference type="Gene3D" id="1.10.340.70">
    <property type="match status" value="1"/>
</dbReference>
<keyword evidence="5" id="KW-1185">Reference proteome</keyword>
<feature type="compositionally biased region" description="Basic and acidic residues" evidence="2">
    <location>
        <begin position="49"/>
        <end position="67"/>
    </location>
</feature>
<dbReference type="Proteomes" id="UP000683360">
    <property type="component" value="Unassembled WGS sequence"/>
</dbReference>
<protein>
    <recommendedName>
        <fullName evidence="3">Integrase catalytic domain-containing protein</fullName>
    </recommendedName>
</protein>
<dbReference type="GO" id="GO:0015074">
    <property type="term" value="P:DNA integration"/>
    <property type="evidence" value="ECO:0007669"/>
    <property type="project" value="InterPro"/>
</dbReference>
<dbReference type="InterPro" id="IPR005312">
    <property type="entry name" value="DUF1759"/>
</dbReference>
<dbReference type="InterPro" id="IPR036397">
    <property type="entry name" value="RNaseH_sf"/>
</dbReference>
<feature type="region of interest" description="Disordered" evidence="2">
    <location>
        <begin position="44"/>
        <end position="85"/>
    </location>
</feature>
<proteinExistence type="predicted"/>
<dbReference type="AlphaFoldDB" id="A0A8S3U2V2"/>
<evidence type="ECO:0000256" key="1">
    <source>
        <dbReference type="SAM" id="Coils"/>
    </source>
</evidence>
<dbReference type="SUPFAM" id="SSF53098">
    <property type="entry name" value="Ribonuclease H-like"/>
    <property type="match status" value="1"/>
</dbReference>
<name>A0A8S3U2V2_MYTED</name>
<evidence type="ECO:0000259" key="3">
    <source>
        <dbReference type="PROSITE" id="PS50994"/>
    </source>
</evidence>
<feature type="compositionally biased region" description="Low complexity" evidence="2">
    <location>
        <begin position="878"/>
        <end position="895"/>
    </location>
</feature>
<evidence type="ECO:0000313" key="5">
    <source>
        <dbReference type="Proteomes" id="UP000683360"/>
    </source>
</evidence>
<keyword evidence="1" id="KW-0175">Coiled coil</keyword>
<dbReference type="Pfam" id="PF17921">
    <property type="entry name" value="Integrase_H2C2"/>
    <property type="match status" value="1"/>
</dbReference>
<sequence length="895" mass="103020">MSTSQKEEPSLLIEFESEDTDKVDSKIDQNIILKSVDTELGEFVQPESNMDKNFETNKTDEQEEQKTSEAIGGARPRKYTDKGKKFSEEQITKSYDGLKRLSEKIIRLISDNETFETIRLRYGNWMQEYEQFHIQHRIHFDKLNALEQEDYMKIHTIRDTFLMNSQFKIQEYLNANPVKVQASVHGRSVRSAGSSSVSSKRLEVEEKRIELEAKRQAMKRKRELEMAKMALQLDEDELQMQTDIAVADAKAMIYDKFEKGEIDHVETPKVKLENVELKSKPLQSTVQPAIETAILDPMAKIFQPVKKKSDILKETSNLDFVNLPSVNMIKNTSKPPKQNVHESYGPTHIDNTTSMPIQSLTINPNISAETAFQSMVQHLRKPTPEIRKFSGNPLEYRKFLRQFESKVVLNCEQDDEKMNYLEQLTFGEAHKVVSSYSHLPGDRAYKASMRHLEERYGDTDVMASAFIKKALDWPNIKSGDIQSLDEFALFLVECQYGTESMEAGSVLEYSENIKRLMSKLPFHMHDRWRNVVFRVKDSHRTVKFNDFVNFVKAEAKKATDPTYGNIAMNYSNSRSTNQQRQHGQKVSNEKKCPLKISSKLSKLDPFVDKDGLLRVGGRLERSDISYESKHPIILPKDSPISRLIIENIHRSIGHLGKNSILAVLRQKYWILGANSIIKGLVSRCVRCKKYQGTCAKQKMANLPKERLQADDPPFTRIGIDFFGPFEVKQGRSVVKRYGVIFTCLTIRAIHLELAYSLDTDSCINAIRRFISRRGVPVFIRTDNGTNFVGSERELGEEIKRWNFNQIQEFMIQKRIQWEFNPPSASHFGGVWERLIRSVRKVFYSVMHEQNIRLTDEGLMTLFCEVESILNGRPITEASDSSQSSDINKSESAFDS</sequence>
<dbReference type="EMBL" id="CAJPWZ010002409">
    <property type="protein sequence ID" value="CAG2237966.1"/>
    <property type="molecule type" value="Genomic_DNA"/>
</dbReference>
<dbReference type="GO" id="GO:0003676">
    <property type="term" value="F:nucleic acid binding"/>
    <property type="evidence" value="ECO:0007669"/>
    <property type="project" value="InterPro"/>
</dbReference>